<dbReference type="EMBL" id="OZ034816">
    <property type="protein sequence ID" value="CAL1374204.1"/>
    <property type="molecule type" value="Genomic_DNA"/>
</dbReference>
<evidence type="ECO:0000256" key="1">
    <source>
        <dbReference type="SAM" id="MobiDB-lite"/>
    </source>
</evidence>
<accession>A0AAV2DK25</accession>
<evidence type="ECO:0000313" key="3">
    <source>
        <dbReference type="Proteomes" id="UP001497516"/>
    </source>
</evidence>
<organism evidence="2 3">
    <name type="scientific">Linum trigynum</name>
    <dbReference type="NCBI Taxonomy" id="586398"/>
    <lineage>
        <taxon>Eukaryota</taxon>
        <taxon>Viridiplantae</taxon>
        <taxon>Streptophyta</taxon>
        <taxon>Embryophyta</taxon>
        <taxon>Tracheophyta</taxon>
        <taxon>Spermatophyta</taxon>
        <taxon>Magnoliopsida</taxon>
        <taxon>eudicotyledons</taxon>
        <taxon>Gunneridae</taxon>
        <taxon>Pentapetalae</taxon>
        <taxon>rosids</taxon>
        <taxon>fabids</taxon>
        <taxon>Malpighiales</taxon>
        <taxon>Linaceae</taxon>
        <taxon>Linum</taxon>
    </lineage>
</organism>
<evidence type="ECO:0000313" key="2">
    <source>
        <dbReference type="EMBL" id="CAL1374204.1"/>
    </source>
</evidence>
<feature type="region of interest" description="Disordered" evidence="1">
    <location>
        <begin position="1"/>
        <end position="50"/>
    </location>
</feature>
<dbReference type="AlphaFoldDB" id="A0AAV2DK25"/>
<name>A0AAV2DK25_9ROSI</name>
<protein>
    <submittedName>
        <fullName evidence="2">Uncharacterized protein</fullName>
    </submittedName>
</protein>
<reference evidence="2 3" key="1">
    <citation type="submission" date="2024-04" db="EMBL/GenBank/DDBJ databases">
        <authorList>
            <person name="Fracassetti M."/>
        </authorList>
    </citation>
    <scope>NUCLEOTIDE SEQUENCE [LARGE SCALE GENOMIC DNA]</scope>
</reference>
<dbReference type="Proteomes" id="UP001497516">
    <property type="component" value="Chromosome 3"/>
</dbReference>
<sequence length="78" mass="8329">MTSPSHPFIEISTTAAVGRPENEIDAAAGRQESIPNGPSPDHHRSGDVSPPPCFFLHRPCLFPAIIQSTSNSRSLPVP</sequence>
<gene>
    <name evidence="2" type="ORF">LTRI10_LOCUS16084</name>
</gene>
<keyword evidence="3" id="KW-1185">Reference proteome</keyword>
<proteinExistence type="predicted"/>
<feature type="compositionally biased region" description="Polar residues" evidence="1">
    <location>
        <begin position="1"/>
        <end position="15"/>
    </location>
</feature>